<dbReference type="PROSITE" id="PS50982">
    <property type="entry name" value="MBD"/>
    <property type="match status" value="1"/>
</dbReference>
<evidence type="ECO:0000313" key="3">
    <source>
        <dbReference type="EMBL" id="KAL3772470.1"/>
    </source>
</evidence>
<feature type="domain" description="MBD" evidence="2">
    <location>
        <begin position="137"/>
        <end position="208"/>
    </location>
</feature>
<dbReference type="Pfam" id="PF08332">
    <property type="entry name" value="CaMKII_AD"/>
    <property type="match status" value="1"/>
</dbReference>
<feature type="region of interest" description="Disordered" evidence="1">
    <location>
        <begin position="1"/>
        <end position="22"/>
    </location>
</feature>
<dbReference type="AlphaFoldDB" id="A0ABD3NHI4"/>
<evidence type="ECO:0000256" key="1">
    <source>
        <dbReference type="SAM" id="MobiDB-lite"/>
    </source>
</evidence>
<dbReference type="Gene3D" id="3.30.890.10">
    <property type="entry name" value="Methyl-cpg-binding Protein 2, Chain A"/>
    <property type="match status" value="1"/>
</dbReference>
<dbReference type="Gene3D" id="3.10.450.50">
    <property type="match status" value="1"/>
</dbReference>
<dbReference type="InterPro" id="IPR001739">
    <property type="entry name" value="Methyl_CpG_DNA-bd"/>
</dbReference>
<feature type="region of interest" description="Disordered" evidence="1">
    <location>
        <begin position="35"/>
        <end position="167"/>
    </location>
</feature>
<dbReference type="InterPro" id="IPR032710">
    <property type="entry name" value="NTF2-like_dom_sf"/>
</dbReference>
<organism evidence="3 4">
    <name type="scientific">Stephanodiscus triporus</name>
    <dbReference type="NCBI Taxonomy" id="2934178"/>
    <lineage>
        <taxon>Eukaryota</taxon>
        <taxon>Sar</taxon>
        <taxon>Stramenopiles</taxon>
        <taxon>Ochrophyta</taxon>
        <taxon>Bacillariophyta</taxon>
        <taxon>Coscinodiscophyceae</taxon>
        <taxon>Thalassiosirophycidae</taxon>
        <taxon>Stephanodiscales</taxon>
        <taxon>Stephanodiscaceae</taxon>
        <taxon>Stephanodiscus</taxon>
    </lineage>
</organism>
<comment type="caution">
    <text evidence="3">The sequence shown here is derived from an EMBL/GenBank/DDBJ whole genome shotgun (WGS) entry which is preliminary data.</text>
</comment>
<dbReference type="Proteomes" id="UP001530315">
    <property type="component" value="Unassembled WGS sequence"/>
</dbReference>
<reference evidence="3 4" key="1">
    <citation type="submission" date="2024-10" db="EMBL/GenBank/DDBJ databases">
        <title>Updated reference genomes for cyclostephanoid diatoms.</title>
        <authorList>
            <person name="Roberts W.R."/>
            <person name="Alverson A.J."/>
        </authorList>
    </citation>
    <scope>NUCLEOTIDE SEQUENCE [LARGE SCALE GENOMIC DNA]</scope>
    <source>
        <strain evidence="3 4">AJA276-08</strain>
    </source>
</reference>
<evidence type="ECO:0000313" key="4">
    <source>
        <dbReference type="Proteomes" id="UP001530315"/>
    </source>
</evidence>
<feature type="compositionally biased region" description="Acidic residues" evidence="1">
    <location>
        <begin position="268"/>
        <end position="279"/>
    </location>
</feature>
<feature type="compositionally biased region" description="Basic and acidic residues" evidence="1">
    <location>
        <begin position="86"/>
        <end position="101"/>
    </location>
</feature>
<protein>
    <recommendedName>
        <fullName evidence="2">MBD domain-containing protein</fullName>
    </recommendedName>
</protein>
<feature type="region of interest" description="Disordered" evidence="1">
    <location>
        <begin position="197"/>
        <end position="325"/>
    </location>
</feature>
<gene>
    <name evidence="3" type="ORF">ACHAW5_007325</name>
</gene>
<dbReference type="InterPro" id="IPR016177">
    <property type="entry name" value="DNA-bd_dom_sf"/>
</dbReference>
<keyword evidence="4" id="KW-1185">Reference proteome</keyword>
<accession>A0ABD3NHI4</accession>
<feature type="compositionally biased region" description="Acidic residues" evidence="1">
    <location>
        <begin position="75"/>
        <end position="85"/>
    </location>
</feature>
<proteinExistence type="predicted"/>
<dbReference type="SUPFAM" id="SSF54427">
    <property type="entry name" value="NTF2-like"/>
    <property type="match status" value="1"/>
</dbReference>
<dbReference type="EMBL" id="JALLAZ020001577">
    <property type="protein sequence ID" value="KAL3772470.1"/>
    <property type="molecule type" value="Genomic_DNA"/>
</dbReference>
<feature type="compositionally biased region" description="Acidic residues" evidence="1">
    <location>
        <begin position="102"/>
        <end position="124"/>
    </location>
</feature>
<dbReference type="InterPro" id="IPR013543">
    <property type="entry name" value="Ca/CaM-dep_prot_kinase-assoc"/>
</dbReference>
<evidence type="ECO:0000259" key="2">
    <source>
        <dbReference type="PROSITE" id="PS50982"/>
    </source>
</evidence>
<sequence>MPSLKETKPMKNRADAEDNVEREDMIEALKSLNGMTNCADRENDGAAMEEEEGGGDAAEVLGKAAEEERAAEAVIDVDEEQESEDADGKDLIDVEEGRGSDDADGEPDENVDEERELEDPDGEPDEKTTKATTTTTTTTKEKGNEELPGGWKKSLVPRKSGEKYDPYWFSPREAYKFNSLSLVRRFLACLEEAGGDEAVAYDSFRKRRSGKSSGDEVVAAHDSNKSKGKKRKSKSLEAATRPTSPEGCVIDISKKKNRPKKEDGMDDGKEDDGDSDEERMSDSPAAVVAAVGFGSSTKKGKTTAPKRVGDVKRRKGGGGGGDPPAVAIAPRVAGGGSGGDCDEALADKDVIDANGRLLDAIASGDYATYRDLTARDLTAIEPETGGHVVQGMDFHKYYFDLMGDGATGGEDKRKQRPVVPVVIHMISPHVRWLGGGEGGRTVAAVISYLRLDQTVKDGDPVTKTTSETRVWEIRCGRLVQVHFHKS</sequence>
<name>A0ABD3NHI4_9STRA</name>
<dbReference type="SUPFAM" id="SSF54171">
    <property type="entry name" value="DNA-binding domain"/>
    <property type="match status" value="1"/>
</dbReference>
<feature type="compositionally biased region" description="Basic and acidic residues" evidence="1">
    <location>
        <begin position="1"/>
        <end position="16"/>
    </location>
</feature>